<dbReference type="InterPro" id="IPR023430">
    <property type="entry name" value="Pept_HybD-like_dom_sf"/>
</dbReference>
<keyword evidence="2 5" id="KW-0645">Protease</keyword>
<name>A0A6P1NX26_9MICC</name>
<evidence type="ECO:0000256" key="3">
    <source>
        <dbReference type="ARBA" id="ARBA00022750"/>
    </source>
</evidence>
<evidence type="ECO:0000256" key="1">
    <source>
        <dbReference type="ARBA" id="ARBA00006814"/>
    </source>
</evidence>
<dbReference type="NCBIfam" id="TIGR00072">
    <property type="entry name" value="hydrog_prot"/>
    <property type="match status" value="1"/>
</dbReference>
<evidence type="ECO:0000256" key="2">
    <source>
        <dbReference type="ARBA" id="ARBA00022670"/>
    </source>
</evidence>
<organism evidence="5 6">
    <name type="scientific">Pseudarthrobacter psychrotolerans</name>
    <dbReference type="NCBI Taxonomy" id="2697569"/>
    <lineage>
        <taxon>Bacteria</taxon>
        <taxon>Bacillati</taxon>
        <taxon>Actinomycetota</taxon>
        <taxon>Actinomycetes</taxon>
        <taxon>Micrococcales</taxon>
        <taxon>Micrococcaceae</taxon>
        <taxon>Pseudarthrobacter</taxon>
    </lineage>
</organism>
<dbReference type="Gene3D" id="3.40.50.1450">
    <property type="entry name" value="HybD-like"/>
    <property type="match status" value="1"/>
</dbReference>
<dbReference type="GO" id="GO:0004190">
    <property type="term" value="F:aspartic-type endopeptidase activity"/>
    <property type="evidence" value="ECO:0007669"/>
    <property type="project" value="UniProtKB-KW"/>
</dbReference>
<comment type="similarity">
    <text evidence="1">Belongs to the peptidase A31 family.</text>
</comment>
<dbReference type="PRINTS" id="PR00446">
    <property type="entry name" value="HYDRGNUPTAKE"/>
</dbReference>
<dbReference type="PANTHER" id="PTHR30302">
    <property type="entry name" value="HYDROGENASE 1 MATURATION PROTEASE"/>
    <property type="match status" value="1"/>
</dbReference>
<keyword evidence="4" id="KW-0378">Hydrolase</keyword>
<dbReference type="Pfam" id="PF01750">
    <property type="entry name" value="HycI"/>
    <property type="match status" value="1"/>
</dbReference>
<protein>
    <submittedName>
        <fullName evidence="5">Hydrogenase maturation protease</fullName>
    </submittedName>
</protein>
<evidence type="ECO:0000313" key="6">
    <source>
        <dbReference type="Proteomes" id="UP000464186"/>
    </source>
</evidence>
<accession>A0A6P1NX26</accession>
<dbReference type="Proteomes" id="UP000464186">
    <property type="component" value="Chromosome"/>
</dbReference>
<dbReference type="PANTHER" id="PTHR30302:SF1">
    <property type="entry name" value="HYDROGENASE 2 MATURATION PROTEASE"/>
    <property type="match status" value="1"/>
</dbReference>
<dbReference type="AlphaFoldDB" id="A0A6P1NX26"/>
<keyword evidence="3" id="KW-0064">Aspartyl protease</keyword>
<evidence type="ECO:0000313" key="5">
    <source>
        <dbReference type="EMBL" id="QHK21521.1"/>
    </source>
</evidence>
<keyword evidence="6" id="KW-1185">Reference proteome</keyword>
<dbReference type="EMBL" id="CP047898">
    <property type="protein sequence ID" value="QHK21521.1"/>
    <property type="molecule type" value="Genomic_DNA"/>
</dbReference>
<proteinExistence type="inferred from homology"/>
<dbReference type="InterPro" id="IPR000671">
    <property type="entry name" value="Peptidase_A31"/>
</dbReference>
<evidence type="ECO:0000256" key="4">
    <source>
        <dbReference type="ARBA" id="ARBA00022801"/>
    </source>
</evidence>
<dbReference type="SUPFAM" id="SSF53163">
    <property type="entry name" value="HybD-like"/>
    <property type="match status" value="1"/>
</dbReference>
<dbReference type="KEGG" id="psey:GU243_19510"/>
<sequence length="163" mass="16716">MTVLVAGVGNMFLRDDGFGPEVARRLASEGDLPPGVEVADYGIRGMHLAYDLLAGVDMLVLVDAVPPERGTAHNEAPGSLRVLRIRSEDLDAGASLDPHGMDPAAVLGKLRSLGGQAPVTYVVGCVPADVTDGIGLTPPVSAAIPAAMAAVVDLVSQHTSQQT</sequence>
<gene>
    <name evidence="5" type="ORF">GU243_19510</name>
</gene>
<dbReference type="GO" id="GO:0008047">
    <property type="term" value="F:enzyme activator activity"/>
    <property type="evidence" value="ECO:0007669"/>
    <property type="project" value="InterPro"/>
</dbReference>
<reference evidence="5 6" key="1">
    <citation type="submission" date="2020-01" db="EMBL/GenBank/DDBJ databases">
        <title>Pseudarthrobacter psychrotolerans sp. nov., isolated from antarctic soil.</title>
        <authorList>
            <person name="Shin Y."/>
            <person name="Park W."/>
        </authorList>
    </citation>
    <scope>NUCLEOTIDE SEQUENCE [LARGE SCALE GENOMIC DNA]</scope>
    <source>
        <strain evidence="5 6">YJ56</strain>
    </source>
</reference>
<dbReference type="GO" id="GO:0016485">
    <property type="term" value="P:protein processing"/>
    <property type="evidence" value="ECO:0007669"/>
    <property type="project" value="TreeGrafter"/>
</dbReference>